<dbReference type="Gene3D" id="3.20.20.70">
    <property type="entry name" value="Aldolase class I"/>
    <property type="match status" value="1"/>
</dbReference>
<evidence type="ECO:0000313" key="4">
    <source>
        <dbReference type="Proteomes" id="UP000266723"/>
    </source>
</evidence>
<gene>
    <name evidence="3" type="ORF">DY000_02053479</name>
</gene>
<name>A0ABQ7ADM5_BRACR</name>
<dbReference type="PANTHER" id="PTHR31829:SF4">
    <property type="entry name" value="PYRIDOXAL 5'-PHOSPHATE SYNTHASE SUBUNIT PDX1.1"/>
    <property type="match status" value="1"/>
</dbReference>
<comment type="similarity">
    <text evidence="2">Belongs to the PdxS/SNZ family.</text>
</comment>
<reference evidence="3 4" key="1">
    <citation type="journal article" date="2020" name="BMC Genomics">
        <title>Intraspecific diversification of the crop wild relative Brassica cretica Lam. using demographic model selection.</title>
        <authorList>
            <person name="Kioukis A."/>
            <person name="Michalopoulou V.A."/>
            <person name="Briers L."/>
            <person name="Pirintsos S."/>
            <person name="Studholme D.J."/>
            <person name="Pavlidis P."/>
            <person name="Sarris P.F."/>
        </authorList>
    </citation>
    <scope>NUCLEOTIDE SEQUENCE [LARGE SCALE GENOMIC DNA]</scope>
    <source>
        <strain evidence="4">cv. PFS-1207/04</strain>
    </source>
</reference>
<evidence type="ECO:0000256" key="2">
    <source>
        <dbReference type="PROSITE-ProRule" id="PRU00481"/>
    </source>
</evidence>
<evidence type="ECO:0008006" key="5">
    <source>
        <dbReference type="Google" id="ProtNLM"/>
    </source>
</evidence>
<dbReference type="EMBL" id="QGKV02002055">
    <property type="protein sequence ID" value="KAF3495857.1"/>
    <property type="molecule type" value="Genomic_DNA"/>
</dbReference>
<dbReference type="SUPFAM" id="SSF51366">
    <property type="entry name" value="Ribulose-phoshate binding barrel"/>
    <property type="match status" value="1"/>
</dbReference>
<dbReference type="InterPro" id="IPR001852">
    <property type="entry name" value="PdxS/SNZ"/>
</dbReference>
<organism evidence="3 4">
    <name type="scientific">Brassica cretica</name>
    <name type="common">Mustard</name>
    <dbReference type="NCBI Taxonomy" id="69181"/>
    <lineage>
        <taxon>Eukaryota</taxon>
        <taxon>Viridiplantae</taxon>
        <taxon>Streptophyta</taxon>
        <taxon>Embryophyta</taxon>
        <taxon>Tracheophyta</taxon>
        <taxon>Spermatophyta</taxon>
        <taxon>Magnoliopsida</taxon>
        <taxon>eudicotyledons</taxon>
        <taxon>Gunneridae</taxon>
        <taxon>Pentapetalae</taxon>
        <taxon>rosids</taxon>
        <taxon>malvids</taxon>
        <taxon>Brassicales</taxon>
        <taxon>Brassicaceae</taxon>
        <taxon>Brassiceae</taxon>
        <taxon>Brassica</taxon>
    </lineage>
</organism>
<comment type="caution">
    <text evidence="3">The sequence shown here is derived from an EMBL/GenBank/DDBJ whole genome shotgun (WGS) entry which is preliminary data.</text>
</comment>
<proteinExistence type="inferred from homology"/>
<protein>
    <recommendedName>
        <fullName evidence="5">PdxS/SNZ N-terminal domain-containing protein</fullName>
    </recommendedName>
</protein>
<dbReference type="Proteomes" id="UP000266723">
    <property type="component" value="Unassembled WGS sequence"/>
</dbReference>
<accession>A0ABQ7ADM5</accession>
<evidence type="ECO:0000313" key="3">
    <source>
        <dbReference type="EMBL" id="KAF3495857.1"/>
    </source>
</evidence>
<dbReference type="PANTHER" id="PTHR31829">
    <property type="entry name" value="PYRIDOXAL 5'-PHOSPHATE SYNTHASE SUBUNIT SNZ1-RELATED"/>
    <property type="match status" value="1"/>
</dbReference>
<keyword evidence="4" id="KW-1185">Reference proteome</keyword>
<sequence>MRRWSRWSRLPVVQFAAGGVAIPADAALLMQLGCDGVFVGSVEVSGGLGEAMVGINLNDDKVERFDVV</sequence>
<keyword evidence="1" id="KW-0663">Pyridoxal phosphate</keyword>
<dbReference type="InterPro" id="IPR013785">
    <property type="entry name" value="Aldolase_TIM"/>
</dbReference>
<dbReference type="PROSITE" id="PS51129">
    <property type="entry name" value="PDXS_SNZ_2"/>
    <property type="match status" value="1"/>
</dbReference>
<evidence type="ECO:0000256" key="1">
    <source>
        <dbReference type="ARBA" id="ARBA00022898"/>
    </source>
</evidence>
<dbReference type="InterPro" id="IPR011060">
    <property type="entry name" value="RibuloseP-bd_barrel"/>
</dbReference>